<dbReference type="SMART" id="SM00066">
    <property type="entry name" value="GAL4"/>
    <property type="match status" value="1"/>
</dbReference>
<dbReference type="Proteomes" id="UP000663888">
    <property type="component" value="Unassembled WGS sequence"/>
</dbReference>
<dbReference type="GO" id="GO:0000981">
    <property type="term" value="F:DNA-binding transcription factor activity, RNA polymerase II-specific"/>
    <property type="evidence" value="ECO:0007669"/>
    <property type="project" value="InterPro"/>
</dbReference>
<dbReference type="PANTHER" id="PTHR46910">
    <property type="entry name" value="TRANSCRIPTION FACTOR PDR1"/>
    <property type="match status" value="1"/>
</dbReference>
<evidence type="ECO:0000313" key="9">
    <source>
        <dbReference type="Proteomes" id="UP000663888"/>
    </source>
</evidence>
<dbReference type="CDD" id="cd12148">
    <property type="entry name" value="fungal_TF_MHR"/>
    <property type="match status" value="1"/>
</dbReference>
<evidence type="ECO:0000313" key="8">
    <source>
        <dbReference type="EMBL" id="CAE6456808.1"/>
    </source>
</evidence>
<keyword evidence="2" id="KW-0479">Metal-binding</keyword>
<proteinExistence type="predicted"/>
<dbReference type="GO" id="GO:0005634">
    <property type="term" value="C:nucleus"/>
    <property type="evidence" value="ECO:0007669"/>
    <property type="project" value="UniProtKB-SubCell"/>
</dbReference>
<feature type="compositionally biased region" description="Low complexity" evidence="5">
    <location>
        <begin position="832"/>
        <end position="843"/>
    </location>
</feature>
<dbReference type="CDD" id="cd00067">
    <property type="entry name" value="GAL4"/>
    <property type="match status" value="1"/>
</dbReference>
<evidence type="ECO:0000256" key="4">
    <source>
        <dbReference type="ARBA" id="ARBA00023242"/>
    </source>
</evidence>
<evidence type="ECO:0000256" key="3">
    <source>
        <dbReference type="ARBA" id="ARBA00023125"/>
    </source>
</evidence>
<feature type="region of interest" description="Disordered" evidence="5">
    <location>
        <begin position="1"/>
        <end position="87"/>
    </location>
</feature>
<dbReference type="InterPro" id="IPR001138">
    <property type="entry name" value="Zn2Cys6_DnaBD"/>
</dbReference>
<evidence type="ECO:0000256" key="2">
    <source>
        <dbReference type="ARBA" id="ARBA00022723"/>
    </source>
</evidence>
<feature type="region of interest" description="Disordered" evidence="5">
    <location>
        <begin position="208"/>
        <end position="245"/>
    </location>
</feature>
<dbReference type="SMART" id="SM00906">
    <property type="entry name" value="Fungal_trans"/>
    <property type="match status" value="1"/>
</dbReference>
<keyword evidence="4" id="KW-0539">Nucleus</keyword>
<accession>A0A8H3BGB4</accession>
<dbReference type="InterPro" id="IPR050987">
    <property type="entry name" value="AtrR-like"/>
</dbReference>
<dbReference type="GO" id="GO:0006351">
    <property type="term" value="P:DNA-templated transcription"/>
    <property type="evidence" value="ECO:0007669"/>
    <property type="project" value="InterPro"/>
</dbReference>
<dbReference type="Gene3D" id="4.10.240.10">
    <property type="entry name" value="Zn(2)-C6 fungal-type DNA-binding domain"/>
    <property type="match status" value="1"/>
</dbReference>
<dbReference type="PANTHER" id="PTHR46910:SF3">
    <property type="entry name" value="HALOTOLERANCE PROTEIN 9-RELATED"/>
    <property type="match status" value="1"/>
</dbReference>
<dbReference type="Pfam" id="PF04082">
    <property type="entry name" value="Fungal_trans"/>
    <property type="match status" value="1"/>
</dbReference>
<dbReference type="GO" id="GO:0003677">
    <property type="term" value="F:DNA binding"/>
    <property type="evidence" value="ECO:0007669"/>
    <property type="project" value="UniProtKB-KW"/>
</dbReference>
<sequence length="1014" mass="115126">MLHPHSISPPTHSGHASSSTGLSHPTPTHPVTAYRYDPPSLPSTVVGTPTTPKPQLPSQPQPQQQQQRKRKKTEDDKGQMPSEPRRLRRLHEACARCRGKKIKASVEMICDSKHPNCGACESAGVECKQEDRHRQTLQPRGHLEHLESQLAKCNALLSRLVHGFNLDQLDRHLEDNGVAWPPQSYEQTSPYSTASTVFPPSPFVAPKPPTAAVSPPSEVSPFTTPPARGMDDIKGSDPNNLDLSSTRGLSKSFGVARVITKNLPTETSLETREDLAVEGYISGQLPEGHAPPVLNPSHWQHSRIMRSTKPGAQPEPPVEVWLPYDQARAFKIVDVYFRNLEMSRPIFIRREFIASLRALYRLVGGGPPISYQEAIEGEDPPQDERSHNFASYLSTVHDDPGFLCSVYLVFALGTLSETNHLMHDNPEAPPPTDWPSHVLFFNLALRIKPDLRVTISSLQALILLHWYLYTERNGRTLWRLVGNTIRLCVELGLHHDPTQQACFTREEAHVRKCLWSMALIHDRGTSLILGRPLAIADVDYNTPLPDQYFNGRKMFSDYIRDCSPIVVIQGDIITSLYRPGKLDGYTLMRHATRINHRFVKYRNELPQPEYQWYFEGTDEWPLEDRVKLVEHMTDDHGMTVLKYYISRLMLLRTMFNATQLNMNIRQQALKDAVVTSHNVLALHQHLTRSPDVAFFVSPIPIHVAAMVILYAEISNCIHIPHAIAKHDIQVALTIVPNRRWRWQRKDLHASHPLISALAERHYGVDFTRELGPAPPPMLMSEIPWPFGDVDALQIAPDESPSIPAVPSVTRRREMEYEMRREVERRKRYPYDPTTTEPASATTAYGSEPPSDQMAYEPAETKPYELQQQQQPQPQEHRERRTPQEHRTPPTMHAPVQPNQIPDRLFYPMSLEENLLNFRGLSHPHHLHGSEFIPQLPQPDAIPEVLARLRNEPQEGHVDLYQSSAYFVEEQYDREPYDQQMGFSGPTVVPSVGVAGPLGYSHSQPQQADGWNVRQ</sequence>
<dbReference type="InterPro" id="IPR036864">
    <property type="entry name" value="Zn2-C6_fun-type_DNA-bd_sf"/>
</dbReference>
<feature type="compositionally biased region" description="Pro residues" evidence="5">
    <location>
        <begin position="51"/>
        <end position="60"/>
    </location>
</feature>
<feature type="region of interest" description="Disordered" evidence="5">
    <location>
        <begin position="819"/>
        <end position="899"/>
    </location>
</feature>
<dbReference type="AlphaFoldDB" id="A0A8H3BGB4"/>
<evidence type="ECO:0008006" key="10">
    <source>
        <dbReference type="Google" id="ProtNLM"/>
    </source>
</evidence>
<protein>
    <recommendedName>
        <fullName evidence="10">Transcription factor domain-containing protein</fullName>
    </recommendedName>
</protein>
<feature type="compositionally biased region" description="Polar residues" evidence="5">
    <location>
        <begin position="8"/>
        <end position="26"/>
    </location>
</feature>
<feature type="compositionally biased region" description="Polar residues" evidence="5">
    <location>
        <begin position="1000"/>
        <end position="1014"/>
    </location>
</feature>
<dbReference type="Pfam" id="PF00172">
    <property type="entry name" value="Zn_clus"/>
    <property type="match status" value="1"/>
</dbReference>
<feature type="domain" description="Xylanolytic transcriptional activator regulatory" evidence="7">
    <location>
        <begin position="477"/>
        <end position="551"/>
    </location>
</feature>
<reference evidence="8" key="1">
    <citation type="submission" date="2021-01" db="EMBL/GenBank/DDBJ databases">
        <authorList>
            <person name="Kaushik A."/>
        </authorList>
    </citation>
    <scope>NUCLEOTIDE SEQUENCE</scope>
    <source>
        <strain evidence="8">AG4-R118</strain>
    </source>
</reference>
<evidence type="ECO:0000256" key="1">
    <source>
        <dbReference type="ARBA" id="ARBA00004123"/>
    </source>
</evidence>
<dbReference type="EMBL" id="CAJMWX010001048">
    <property type="protein sequence ID" value="CAE6456808.1"/>
    <property type="molecule type" value="Genomic_DNA"/>
</dbReference>
<dbReference type="InterPro" id="IPR007219">
    <property type="entry name" value="XnlR_reg_dom"/>
</dbReference>
<evidence type="ECO:0000259" key="7">
    <source>
        <dbReference type="SMART" id="SM00906"/>
    </source>
</evidence>
<comment type="subcellular location">
    <subcellularLocation>
        <location evidence="1">Nucleus</location>
    </subcellularLocation>
</comment>
<feature type="domain" description="Zn(2)-C6 fungal-type" evidence="6">
    <location>
        <begin position="88"/>
        <end position="138"/>
    </location>
</feature>
<dbReference type="SUPFAM" id="SSF57701">
    <property type="entry name" value="Zn2/Cys6 DNA-binding domain"/>
    <property type="match status" value="1"/>
</dbReference>
<evidence type="ECO:0000259" key="6">
    <source>
        <dbReference type="SMART" id="SM00066"/>
    </source>
</evidence>
<feature type="region of interest" description="Disordered" evidence="5">
    <location>
        <begin position="995"/>
        <end position="1014"/>
    </location>
</feature>
<evidence type="ECO:0000256" key="5">
    <source>
        <dbReference type="SAM" id="MobiDB-lite"/>
    </source>
</evidence>
<name>A0A8H3BGB4_9AGAM</name>
<comment type="caution">
    <text evidence="8">The sequence shown here is derived from an EMBL/GenBank/DDBJ whole genome shotgun (WGS) entry which is preliminary data.</text>
</comment>
<feature type="compositionally biased region" description="Basic and acidic residues" evidence="5">
    <location>
        <begin position="874"/>
        <end position="887"/>
    </location>
</feature>
<dbReference type="GO" id="GO:0008270">
    <property type="term" value="F:zinc ion binding"/>
    <property type="evidence" value="ECO:0007669"/>
    <property type="project" value="InterPro"/>
</dbReference>
<keyword evidence="3" id="KW-0238">DNA-binding</keyword>
<gene>
    <name evidence="8" type="ORF">RDB_LOCUS79167</name>
</gene>
<organism evidence="8 9">
    <name type="scientific">Rhizoctonia solani</name>
    <dbReference type="NCBI Taxonomy" id="456999"/>
    <lineage>
        <taxon>Eukaryota</taxon>
        <taxon>Fungi</taxon>
        <taxon>Dikarya</taxon>
        <taxon>Basidiomycota</taxon>
        <taxon>Agaricomycotina</taxon>
        <taxon>Agaricomycetes</taxon>
        <taxon>Cantharellales</taxon>
        <taxon>Ceratobasidiaceae</taxon>
        <taxon>Rhizoctonia</taxon>
    </lineage>
</organism>